<comment type="subunit">
    <text evidence="13">Homodimer which binds Holliday junction (HJ) DNA. The HJ becomes 2-fold symmetrical on binding to RuvC with unstacked arms; it has a different conformation from HJ DNA in complex with RuvA. In the full resolvosome a probable DNA-RuvA(4)-RuvB(12)-RuvC(2) complex forms which resolves the HJ.</text>
</comment>
<dbReference type="SUPFAM" id="SSF53098">
    <property type="entry name" value="Ribonuclease H-like"/>
    <property type="match status" value="1"/>
</dbReference>
<comment type="function">
    <text evidence="13">The RuvA-RuvB-RuvC complex processes Holliday junction (HJ) DNA during genetic recombination and DNA repair. Endonuclease that resolves HJ intermediates. Cleaves cruciform DNA by making single-stranded nicks across the HJ at symmetrical positions within the homologous arms, yielding a 5'-phosphate and a 3'-hydroxyl group; requires a central core of homology in the junction. The consensus cleavage sequence is 5'-(A/T)TT(C/G)-3'. Cleavage occurs on the 3'-side of the TT dinucleotide at the point of strand exchange. HJ branch migration catalyzed by RuvA-RuvB allows RuvC to scan DNA until it finds its consensus sequence, where it cleaves and resolves the cruciform DNA.</text>
</comment>
<dbReference type="PRINTS" id="PR00696">
    <property type="entry name" value="RSOLVASERUVC"/>
</dbReference>
<dbReference type="FunFam" id="3.30.420.10:FF:000002">
    <property type="entry name" value="Crossover junction endodeoxyribonuclease RuvC"/>
    <property type="match status" value="1"/>
</dbReference>
<keyword evidence="6 13" id="KW-0227">DNA damage</keyword>
<keyword evidence="4 13" id="KW-0479">Metal-binding</keyword>
<dbReference type="GO" id="GO:0009432">
    <property type="term" value="P:SOS response"/>
    <property type="evidence" value="ECO:0007669"/>
    <property type="project" value="UniProtKB-ARBA"/>
</dbReference>
<gene>
    <name evidence="13" type="primary">ruvC</name>
    <name evidence="15" type="ORF">SAMN05428998_11164</name>
</gene>
<dbReference type="AlphaFoldDB" id="A0A1Y6BXB3"/>
<dbReference type="GO" id="GO:0003677">
    <property type="term" value="F:DNA binding"/>
    <property type="evidence" value="ECO:0007669"/>
    <property type="project" value="UniProtKB-KW"/>
</dbReference>
<evidence type="ECO:0000256" key="3">
    <source>
        <dbReference type="ARBA" id="ARBA00022722"/>
    </source>
</evidence>
<name>A0A1Y6BXB3_9PROT</name>
<comment type="cofactor">
    <cofactor evidence="13">
        <name>Mg(2+)</name>
        <dbReference type="ChEBI" id="CHEBI:18420"/>
    </cofactor>
    <text evidence="13">Binds 2 Mg(2+) ion per subunit.</text>
</comment>
<dbReference type="NCBIfam" id="TIGR00228">
    <property type="entry name" value="ruvC"/>
    <property type="match status" value="1"/>
</dbReference>
<feature type="binding site" evidence="13">
    <location>
        <position position="7"/>
    </location>
    <ligand>
        <name>Mg(2+)</name>
        <dbReference type="ChEBI" id="CHEBI:18420"/>
        <label>1</label>
    </ligand>
</feature>
<feature type="binding site" evidence="13">
    <location>
        <position position="139"/>
    </location>
    <ligand>
        <name>Mg(2+)</name>
        <dbReference type="ChEBI" id="CHEBI:18420"/>
        <label>1</label>
    </ligand>
</feature>
<feature type="active site" evidence="13">
    <location>
        <position position="139"/>
    </location>
</feature>
<evidence type="ECO:0000256" key="2">
    <source>
        <dbReference type="ARBA" id="ARBA00022490"/>
    </source>
</evidence>
<feature type="active site" evidence="13">
    <location>
        <position position="67"/>
    </location>
</feature>
<keyword evidence="8 13" id="KW-0460">Magnesium</keyword>
<comment type="catalytic activity">
    <reaction evidence="12 13">
        <text>Endonucleolytic cleavage at a junction such as a reciprocal single-stranded crossover between two homologous DNA duplexes (Holliday junction).</text>
        <dbReference type="EC" id="3.1.21.10"/>
    </reaction>
</comment>
<evidence type="ECO:0000256" key="13">
    <source>
        <dbReference type="HAMAP-Rule" id="MF_00034"/>
    </source>
</evidence>
<feature type="binding site" evidence="13">
    <location>
        <position position="67"/>
    </location>
    <ligand>
        <name>Mg(2+)</name>
        <dbReference type="ChEBI" id="CHEBI:18420"/>
        <label>2</label>
    </ligand>
</feature>
<dbReference type="InterPro" id="IPR002176">
    <property type="entry name" value="X-over_junc_endoDNase_RuvC"/>
</dbReference>
<proteinExistence type="inferred from homology"/>
<evidence type="ECO:0000256" key="11">
    <source>
        <dbReference type="ARBA" id="ARBA00023204"/>
    </source>
</evidence>
<evidence type="ECO:0000256" key="7">
    <source>
        <dbReference type="ARBA" id="ARBA00022801"/>
    </source>
</evidence>
<dbReference type="CDD" id="cd16962">
    <property type="entry name" value="RuvC"/>
    <property type="match status" value="1"/>
</dbReference>
<dbReference type="Proteomes" id="UP000192917">
    <property type="component" value="Unassembled WGS sequence"/>
</dbReference>
<dbReference type="STRING" id="560819.SAMN05428998_11164"/>
<dbReference type="PROSITE" id="PS01321">
    <property type="entry name" value="RUVC"/>
    <property type="match status" value="1"/>
</dbReference>
<evidence type="ECO:0000313" key="15">
    <source>
        <dbReference type="EMBL" id="SMF32745.1"/>
    </source>
</evidence>
<evidence type="ECO:0000313" key="16">
    <source>
        <dbReference type="Proteomes" id="UP000192917"/>
    </source>
</evidence>
<evidence type="ECO:0000256" key="10">
    <source>
        <dbReference type="ARBA" id="ARBA00023172"/>
    </source>
</evidence>
<dbReference type="PANTHER" id="PTHR30194:SF3">
    <property type="entry name" value="CROSSOVER JUNCTION ENDODEOXYRIBONUCLEASE RUVC"/>
    <property type="match status" value="1"/>
</dbReference>
<evidence type="ECO:0000256" key="14">
    <source>
        <dbReference type="NCBIfam" id="TIGR00228"/>
    </source>
</evidence>
<evidence type="ECO:0000256" key="12">
    <source>
        <dbReference type="ARBA" id="ARBA00029354"/>
    </source>
</evidence>
<accession>A0A1Y6BXB3</accession>
<feature type="active site" evidence="13">
    <location>
        <position position="7"/>
    </location>
</feature>
<dbReference type="Pfam" id="PF02075">
    <property type="entry name" value="RuvC"/>
    <property type="match status" value="1"/>
</dbReference>
<comment type="subcellular location">
    <subcellularLocation>
        <location evidence="13">Cytoplasm</location>
    </subcellularLocation>
</comment>
<comment type="similarity">
    <text evidence="1 13">Belongs to the RuvC family.</text>
</comment>
<dbReference type="HAMAP" id="MF_00034">
    <property type="entry name" value="RuvC"/>
    <property type="match status" value="1"/>
</dbReference>
<keyword evidence="5 13" id="KW-0255">Endonuclease</keyword>
<dbReference type="InterPro" id="IPR036397">
    <property type="entry name" value="RNaseH_sf"/>
</dbReference>
<dbReference type="GO" id="GO:0048476">
    <property type="term" value="C:Holliday junction resolvase complex"/>
    <property type="evidence" value="ECO:0007669"/>
    <property type="project" value="UniProtKB-UniRule"/>
</dbReference>
<evidence type="ECO:0000256" key="6">
    <source>
        <dbReference type="ARBA" id="ARBA00022763"/>
    </source>
</evidence>
<keyword evidence="16" id="KW-1185">Reference proteome</keyword>
<organism evidence="15 16">
    <name type="scientific">Tistlia consotensis USBA 355</name>
    <dbReference type="NCBI Taxonomy" id="560819"/>
    <lineage>
        <taxon>Bacteria</taxon>
        <taxon>Pseudomonadati</taxon>
        <taxon>Pseudomonadota</taxon>
        <taxon>Alphaproteobacteria</taxon>
        <taxon>Rhodospirillales</taxon>
        <taxon>Rhodovibrionaceae</taxon>
        <taxon>Tistlia</taxon>
    </lineage>
</organism>
<sequence>MRVIGLDPGLRLTGWGVIEAEGNRLSHVAHGVLRTDEKADLAERLVALKHALEEVIAAQRPDAAAVEETLANRNPASTLKLGMARGIALLVPALAGLPVSQYLPMIVKKSVVGTGHAAKEQVAAMVGALLPGSGHASADAADALAVAICHAHHSATRAHWAGSATTEIGFSAARRAGARRRP</sequence>
<dbReference type="InterPro" id="IPR020563">
    <property type="entry name" value="X-over_junc_endoDNase_Mg_BS"/>
</dbReference>
<keyword evidence="7 13" id="KW-0378">Hydrolase</keyword>
<dbReference type="GO" id="GO:0006281">
    <property type="term" value="P:DNA repair"/>
    <property type="evidence" value="ECO:0007669"/>
    <property type="project" value="UniProtKB-UniRule"/>
</dbReference>
<dbReference type="GO" id="GO:0000287">
    <property type="term" value="F:magnesium ion binding"/>
    <property type="evidence" value="ECO:0007669"/>
    <property type="project" value="UniProtKB-UniRule"/>
</dbReference>
<evidence type="ECO:0000256" key="1">
    <source>
        <dbReference type="ARBA" id="ARBA00009518"/>
    </source>
</evidence>
<keyword evidence="2 13" id="KW-0963">Cytoplasm</keyword>
<protein>
    <recommendedName>
        <fullName evidence="13 14">Crossover junction endodeoxyribonuclease RuvC</fullName>
        <ecNumber evidence="13 14">3.1.21.10</ecNumber>
    </recommendedName>
    <alternativeName>
        <fullName evidence="13">Holliday junction nuclease RuvC</fullName>
    </alternativeName>
    <alternativeName>
        <fullName evidence="13">Holliday junction resolvase RuvC</fullName>
    </alternativeName>
</protein>
<dbReference type="InterPro" id="IPR012337">
    <property type="entry name" value="RNaseH-like_sf"/>
</dbReference>
<keyword evidence="3 13" id="KW-0540">Nuclease</keyword>
<keyword evidence="10 13" id="KW-0233">DNA recombination</keyword>
<dbReference type="PANTHER" id="PTHR30194">
    <property type="entry name" value="CROSSOVER JUNCTION ENDODEOXYRIBONUCLEASE RUVC"/>
    <property type="match status" value="1"/>
</dbReference>
<dbReference type="GO" id="GO:0005737">
    <property type="term" value="C:cytoplasm"/>
    <property type="evidence" value="ECO:0007669"/>
    <property type="project" value="UniProtKB-SubCell"/>
</dbReference>
<evidence type="ECO:0000256" key="8">
    <source>
        <dbReference type="ARBA" id="ARBA00022842"/>
    </source>
</evidence>
<dbReference type="RefSeq" id="WP_085123443.1">
    <property type="nucleotide sequence ID" value="NZ_FWZX01000011.1"/>
</dbReference>
<evidence type="ECO:0000256" key="9">
    <source>
        <dbReference type="ARBA" id="ARBA00023125"/>
    </source>
</evidence>
<evidence type="ECO:0000256" key="5">
    <source>
        <dbReference type="ARBA" id="ARBA00022759"/>
    </source>
</evidence>
<dbReference type="Gene3D" id="3.30.420.10">
    <property type="entry name" value="Ribonuclease H-like superfamily/Ribonuclease H"/>
    <property type="match status" value="1"/>
</dbReference>
<dbReference type="EMBL" id="FWZX01000011">
    <property type="protein sequence ID" value="SMF32745.1"/>
    <property type="molecule type" value="Genomic_DNA"/>
</dbReference>
<keyword evidence="11 13" id="KW-0234">DNA repair</keyword>
<dbReference type="GO" id="GO:0008821">
    <property type="term" value="F:crossover junction DNA endonuclease activity"/>
    <property type="evidence" value="ECO:0007669"/>
    <property type="project" value="UniProtKB-UniRule"/>
</dbReference>
<dbReference type="EC" id="3.1.21.10" evidence="13 14"/>
<reference evidence="15 16" key="1">
    <citation type="submission" date="2017-04" db="EMBL/GenBank/DDBJ databases">
        <authorList>
            <person name="Afonso C.L."/>
            <person name="Miller P.J."/>
            <person name="Scott M.A."/>
            <person name="Spackman E."/>
            <person name="Goraichik I."/>
            <person name="Dimitrov K.M."/>
            <person name="Suarez D.L."/>
            <person name="Swayne D.E."/>
        </authorList>
    </citation>
    <scope>NUCLEOTIDE SEQUENCE [LARGE SCALE GENOMIC DNA]</scope>
    <source>
        <strain evidence="15 16">USBA 355</strain>
    </source>
</reference>
<evidence type="ECO:0000256" key="4">
    <source>
        <dbReference type="ARBA" id="ARBA00022723"/>
    </source>
</evidence>
<keyword evidence="9 13" id="KW-0238">DNA-binding</keyword>
<dbReference type="GO" id="GO:0006310">
    <property type="term" value="P:DNA recombination"/>
    <property type="evidence" value="ECO:0007669"/>
    <property type="project" value="UniProtKB-UniRule"/>
</dbReference>